<evidence type="ECO:0000256" key="2">
    <source>
        <dbReference type="ARBA" id="ARBA00023163"/>
    </source>
</evidence>
<dbReference type="InterPro" id="IPR050707">
    <property type="entry name" value="HTH_MetabolicPath_Reg"/>
</dbReference>
<dbReference type="InterPro" id="IPR036388">
    <property type="entry name" value="WH-like_DNA-bd_sf"/>
</dbReference>
<dbReference type="GO" id="GO:0045892">
    <property type="term" value="P:negative regulation of DNA-templated transcription"/>
    <property type="evidence" value="ECO:0007669"/>
    <property type="project" value="TreeGrafter"/>
</dbReference>
<accession>A0A975JZV1</accession>
<keyword evidence="1" id="KW-0805">Transcription regulation</keyword>
<dbReference type="PANTHER" id="PTHR30136">
    <property type="entry name" value="HELIX-TURN-HELIX TRANSCRIPTIONAL REGULATOR, ICLR FAMILY"/>
    <property type="match status" value="1"/>
</dbReference>
<reference evidence="4" key="1">
    <citation type="submission" date="2019-12" db="EMBL/GenBank/DDBJ databases">
        <title>Mycobacterium spongiae sp. nov.</title>
        <authorList>
            <person name="Stinear T."/>
        </authorList>
    </citation>
    <scope>NUCLEOTIDE SEQUENCE</scope>
    <source>
        <strain evidence="4">FSD4b-SM</strain>
    </source>
</reference>
<dbReference type="Pfam" id="PF09339">
    <property type="entry name" value="HTH_IclR"/>
    <property type="match status" value="1"/>
</dbReference>
<dbReference type="InterPro" id="IPR029016">
    <property type="entry name" value="GAF-like_dom_sf"/>
</dbReference>
<keyword evidence="2" id="KW-0804">Transcription</keyword>
<dbReference type="SUPFAM" id="SSF46785">
    <property type="entry name" value="Winged helix' DNA-binding domain"/>
    <property type="match status" value="1"/>
</dbReference>
<sequence length="307" mass="33329">MTESVTAPPIRSQGASPPTERVIAVIELLGRNPNKQFSLAEICRTLGISRATGHALLTTLAAHEWVIRDPATAHYSWGPAISALARPANTPLHRGALQALAAATGTQVMLARREGTTLVVTDTVGECPRGPRVWRGMRTPFVPPIGRDYVAWWSTDAQNEWLEAIGTPSRQFKQRMTDVFRAIRQRGFVVERLTHQYVRVYSALRALSADGQVDEITAHLARAYADLAVIDVLDDELIAGATHSVATISAPIRDPDGTAMMTVMAAVFTTLDGDAIRSLGAQLRDSAREIEQRIGADHVVPQALTSD</sequence>
<dbReference type="InterPro" id="IPR036390">
    <property type="entry name" value="WH_DNA-bd_sf"/>
</dbReference>
<dbReference type="GO" id="GO:0003677">
    <property type="term" value="F:DNA binding"/>
    <property type="evidence" value="ECO:0007669"/>
    <property type="project" value="InterPro"/>
</dbReference>
<keyword evidence="5" id="KW-1185">Reference proteome</keyword>
<evidence type="ECO:0000259" key="3">
    <source>
        <dbReference type="PROSITE" id="PS51077"/>
    </source>
</evidence>
<dbReference type="EMBL" id="CP046600">
    <property type="protein sequence ID" value="QUR68104.1"/>
    <property type="molecule type" value="Genomic_DNA"/>
</dbReference>
<dbReference type="InterPro" id="IPR005471">
    <property type="entry name" value="Tscrpt_reg_IclR_N"/>
</dbReference>
<dbReference type="Proteomes" id="UP000682202">
    <property type="component" value="Chromosome"/>
</dbReference>
<dbReference type="AlphaFoldDB" id="A0A975JZV1"/>
<feature type="domain" description="HTH iclR-type" evidence="3">
    <location>
        <begin position="16"/>
        <end position="79"/>
    </location>
</feature>
<dbReference type="PROSITE" id="PS51077">
    <property type="entry name" value="HTH_ICLR"/>
    <property type="match status" value="1"/>
</dbReference>
<evidence type="ECO:0000256" key="1">
    <source>
        <dbReference type="ARBA" id="ARBA00023015"/>
    </source>
</evidence>
<dbReference type="SUPFAM" id="SSF55781">
    <property type="entry name" value="GAF domain-like"/>
    <property type="match status" value="1"/>
</dbReference>
<dbReference type="RefSeq" id="WP_211695679.1">
    <property type="nucleotide sequence ID" value="NZ_CP046600.1"/>
</dbReference>
<evidence type="ECO:0000313" key="4">
    <source>
        <dbReference type="EMBL" id="QUR68104.1"/>
    </source>
</evidence>
<dbReference type="SMART" id="SM00346">
    <property type="entry name" value="HTH_ICLR"/>
    <property type="match status" value="1"/>
</dbReference>
<evidence type="ECO:0000313" key="5">
    <source>
        <dbReference type="Proteomes" id="UP000682202"/>
    </source>
</evidence>
<organism evidence="4 5">
    <name type="scientific">Mycobacterium spongiae</name>
    <dbReference type="NCBI Taxonomy" id="886343"/>
    <lineage>
        <taxon>Bacteria</taxon>
        <taxon>Bacillati</taxon>
        <taxon>Actinomycetota</taxon>
        <taxon>Actinomycetes</taxon>
        <taxon>Mycobacteriales</taxon>
        <taxon>Mycobacteriaceae</taxon>
        <taxon>Mycobacterium</taxon>
    </lineage>
</organism>
<protein>
    <submittedName>
        <fullName evidence="4">Helix-turn-helix domain-containing protein</fullName>
    </submittedName>
</protein>
<name>A0A975JZV1_9MYCO</name>
<dbReference type="Gene3D" id="3.30.450.40">
    <property type="match status" value="1"/>
</dbReference>
<dbReference type="KEGG" id="mspg:F6B93_14315"/>
<proteinExistence type="predicted"/>
<gene>
    <name evidence="4" type="ORF">F6B93_14315</name>
</gene>
<dbReference type="Gene3D" id="1.10.10.10">
    <property type="entry name" value="Winged helix-like DNA-binding domain superfamily/Winged helix DNA-binding domain"/>
    <property type="match status" value="1"/>
</dbReference>
<dbReference type="GO" id="GO:0003700">
    <property type="term" value="F:DNA-binding transcription factor activity"/>
    <property type="evidence" value="ECO:0007669"/>
    <property type="project" value="TreeGrafter"/>
</dbReference>
<dbReference type="PANTHER" id="PTHR30136:SF35">
    <property type="entry name" value="HTH-TYPE TRANSCRIPTIONAL REGULATOR RV1719"/>
    <property type="match status" value="1"/>
</dbReference>